<feature type="non-terminal residue" evidence="2">
    <location>
        <position position="830"/>
    </location>
</feature>
<dbReference type="Proteomes" id="UP001595455">
    <property type="component" value="Unassembled WGS sequence"/>
</dbReference>
<evidence type="ECO:0000313" key="2">
    <source>
        <dbReference type="EMBL" id="MFC2996863.1"/>
    </source>
</evidence>
<dbReference type="NCBIfam" id="NF040662">
    <property type="entry name" value="attach_TipJ_rel"/>
    <property type="match status" value="1"/>
</dbReference>
<dbReference type="EMBL" id="JBHRSF010000095">
    <property type="protein sequence ID" value="MFC2996863.1"/>
    <property type="molecule type" value="Genomic_DNA"/>
</dbReference>
<feature type="non-terminal residue" evidence="2">
    <location>
        <position position="1"/>
    </location>
</feature>
<evidence type="ECO:0000256" key="1">
    <source>
        <dbReference type="SAM" id="Phobius"/>
    </source>
</evidence>
<name>A0ABV7BJH7_9GAMM</name>
<feature type="transmembrane region" description="Helical" evidence="1">
    <location>
        <begin position="12"/>
        <end position="30"/>
    </location>
</feature>
<proteinExistence type="predicted"/>
<protein>
    <submittedName>
        <fullName evidence="2">Host specificity factor TipJ family phage tail protein</fullName>
    </submittedName>
</protein>
<keyword evidence="3" id="KW-1185">Reference proteome</keyword>
<evidence type="ECO:0000313" key="3">
    <source>
        <dbReference type="Proteomes" id="UP001595455"/>
    </source>
</evidence>
<organism evidence="2 3">
    <name type="scientific">Acinetobacter sichuanensis</name>
    <dbReference type="NCBI Taxonomy" id="2136183"/>
    <lineage>
        <taxon>Bacteria</taxon>
        <taxon>Pseudomonadati</taxon>
        <taxon>Pseudomonadota</taxon>
        <taxon>Gammaproteobacteria</taxon>
        <taxon>Moraxellales</taxon>
        <taxon>Moraxellaceae</taxon>
        <taxon>Acinetobacter</taxon>
    </lineage>
</organism>
<comment type="caution">
    <text evidence="2">The sequence shown here is derived from an EMBL/GenBank/DDBJ whole genome shotgun (WGS) entry which is preliminary data.</text>
</comment>
<sequence length="830" mass="93055">YIVIHPAEIATIVMWVVMAITAAFSIYTYMTMPKPQNQSPQSPNNDLASRQNQIRLNGRIPDIYGTLLSYPDLISVTYTFYNEKGVEVERSLLCIGRGYYQIHNMKDAETEVSDIPGTSISVYDPYTDIIGTPIYQNGRTFTDTPMAVAISDSITGQVLDAPNRQQFEGTNAYFTVDGYIRLKSGNFATGFQANDKIMIRGASIGSKDFSFAGIIILKTNNTIVFESTEDILNLSYQNLSLNGALVGFDSVADQVISIGQDSAIVQDSKIIYKDFSGVYTITNIAKSTLTNGFQYTVALNAPNTKNPSWNYLTEDTSINSGLQLINNDDAIYLDDTYTVEEVGGDYIKLVDPVAVNVEWAQLTHLPNQSTESVELDITLDKLDPDAAWVGWHNIFMDGAEFAYFNIHFPNGLYRQNSKGGTSTAWTTGLIQYQYIDTEGTPIGQIYEVELGFTDQTRVPFGSTKIIELAARGSIRFRLCRTRTDMENNIQAEMRVKDVYLAKRSDKINYGNMTVIQSEAVGNDGLYSIKERKLNCLVTRKLKFDGVGALTPTNSAEQALIDLALDEYIGRRSMNELDVVQMKAEVAKIIAYFKSDKATEFSYTIDDPNLSFEEIAGMVASTVFCEPNRFGSKIQLQFEQPQENAVLLFNHRNKVPKSEKRTESWGVQNKYDGVEIEYTSPADDTRIKYIASDKTNPTNLMSIKSTGIRNEAQAKTRAWREWNKIRYQETSVQFDALDESEILLRNDKIIVADNTSIETQDGEVAEVDGLILVLSQDVVFEINQSYKVYLQLENGSVDMIDCFATEWTNEISLARPPQMPLVTEDGKYIKT</sequence>
<gene>
    <name evidence="2" type="ORF">ACFODO_16685</name>
</gene>
<keyword evidence="1" id="KW-1133">Transmembrane helix</keyword>
<keyword evidence="1" id="KW-0472">Membrane</keyword>
<keyword evidence="1" id="KW-0812">Transmembrane</keyword>
<dbReference type="RefSeq" id="WP_378227764.1">
    <property type="nucleotide sequence ID" value="NZ_JBHRSF010000095.1"/>
</dbReference>
<reference evidence="3" key="1">
    <citation type="journal article" date="2019" name="Int. J. Syst. Evol. Microbiol.">
        <title>The Global Catalogue of Microorganisms (GCM) 10K type strain sequencing project: providing services to taxonomists for standard genome sequencing and annotation.</title>
        <authorList>
            <consortium name="The Broad Institute Genomics Platform"/>
            <consortium name="The Broad Institute Genome Sequencing Center for Infectious Disease"/>
            <person name="Wu L."/>
            <person name="Ma J."/>
        </authorList>
    </citation>
    <scope>NUCLEOTIDE SEQUENCE [LARGE SCALE GENOMIC DNA]</scope>
    <source>
        <strain evidence="3">KCTC 62575</strain>
    </source>
</reference>
<accession>A0ABV7BJH7</accession>